<keyword evidence="4 14" id="KW-0237">DNA synthesis</keyword>
<keyword evidence="7 15" id="KW-0479">Metal-binding</keyword>
<evidence type="ECO:0000256" key="16">
    <source>
        <dbReference type="SAM" id="MobiDB-lite"/>
    </source>
</evidence>
<dbReference type="Gene3D" id="3.30.70.270">
    <property type="match status" value="1"/>
</dbReference>
<keyword evidence="6 14" id="KW-0548">Nucleotidyltransferase</keyword>
<feature type="compositionally biased region" description="Low complexity" evidence="16">
    <location>
        <begin position="897"/>
        <end position="908"/>
    </location>
</feature>
<keyword evidence="8 14" id="KW-0227">DNA damage</keyword>
<evidence type="ECO:0000259" key="18">
    <source>
        <dbReference type="PROSITE" id="PS50173"/>
    </source>
</evidence>
<dbReference type="Pfam" id="PF16589">
    <property type="entry name" value="BRCT_2"/>
    <property type="match status" value="1"/>
</dbReference>
<evidence type="ECO:0000256" key="14">
    <source>
        <dbReference type="PIRNR" id="PIRNR036573"/>
    </source>
</evidence>
<dbReference type="GO" id="GO:0046872">
    <property type="term" value="F:metal ion binding"/>
    <property type="evidence" value="ECO:0007669"/>
    <property type="project" value="UniProtKB-KW"/>
</dbReference>
<sequence length="1097" mass="123614">MTGSAEFRIKRPIEYMRAKKAKLKIQEAELQRQTPDEFPPIFRGLTIHVNGYTNPSHAELRRLIVQRDGDFQHYLSKSKVTNIVASNLTYSKMHEFRMYKIVTPNWIIDSVTAGRLLPWRDYRLYNPVASQTHLNFQETSRKSPTKASHSPTSLVKPLEHEDVSEAHQRTSQTEQSVSSGSSAGAYGRTFTSREPNEVLTSAEEDQAMDTAEPTSPADNQPSIDKRTRSPRRNVDDISSKYLFRVHELDASGSPPTSPRKRRIISMSHEPNASIVGAELNKELLANEWNRKNSSLAPDFMEKFYKQSRLHYLSTWKAELKAYTSRLQQEQVNRIQRRPAATRRLIMHIDLDCFFASVGIRDRPYLAEMPVAVSHSKGTDTENSSSDVASSNYIARKFGIRNGMNIGKARQLCPNLFVIPYEFEKYKKVSHKFYSIIFQYADKLQAVSVDEALLDISTQIAKADCGEEEEFATRIRAEIKEITGCNASVGIGPNILVARIATRMAKPNGHFYCKPSEVLDFMADEDIEHLPGVGWALAEKLEAKGIEKLVQLRQLSKLSLQEEFGAKTGEMLYNFARGIDNRPLEVDKPRQSWGVRFENEEQVRKFVTDLSGEVSKRLVSVESKARALTLKIRKVEATEAWKHMGHGPCDSYSKSVTLSRLTNETSLIAEHAWALMKQFNPNPNDIRGIGIQMQKLQPVKEPVANYNARHDVSSQRKLDFFAKSAKVTLEPDDLETSVSKRNDLQQEGRAHGTSGPTKASTNNSETASSVTPATETVASVPNRRQSITTTQTFSQIDLPPWSQVDPSVLLDMPEKTRKKILQAYGTRQIGPQTDHRDNDVRTEAPKQRQHPNPTLRPSMVSLPSASQLDPQVLEELPASVRQEIEAAYTKSTTGKLNSTETSAARTSSSVGARVGKGHVTKEATISLTQAPKWNLIRFKRQDDAEESGTGTDDIDPEVLAALPEDVRNEVLAEHHRTKLAEQRQMEHKANYEALKRIERKVNRSSAESVRVSSTPPSLMGHVYIDDIRGDLRSWVNEFPEGPEPEDVSTVQNYLFKLVTYKDLEKASLILLYWRALADKTGSGDWIAQIYGTGWRLVQ</sequence>
<feature type="compositionally biased region" description="Polar residues" evidence="16">
    <location>
        <begin position="212"/>
        <end position="222"/>
    </location>
</feature>
<dbReference type="Pfam" id="PF21999">
    <property type="entry name" value="IMS_HHH_1"/>
    <property type="match status" value="1"/>
</dbReference>
<dbReference type="InterPro" id="IPR043128">
    <property type="entry name" value="Rev_trsase/Diguanyl_cyclase"/>
</dbReference>
<keyword evidence="9 15" id="KW-0460">Magnesium</keyword>
<evidence type="ECO:0000256" key="3">
    <source>
        <dbReference type="ARBA" id="ARBA00020399"/>
    </source>
</evidence>
<dbReference type="Gene3D" id="6.10.250.1490">
    <property type="match status" value="1"/>
</dbReference>
<keyword evidence="5 14" id="KW-0808">Transferase</keyword>
<dbReference type="Pfam" id="PF14377">
    <property type="entry name" value="UBM"/>
    <property type="match status" value="2"/>
</dbReference>
<dbReference type="CDD" id="cd17719">
    <property type="entry name" value="BRCT_Rev1"/>
    <property type="match status" value="1"/>
</dbReference>
<feature type="compositionally biased region" description="Basic and acidic residues" evidence="16">
    <location>
        <begin position="223"/>
        <end position="238"/>
    </location>
</feature>
<evidence type="ECO:0000256" key="8">
    <source>
        <dbReference type="ARBA" id="ARBA00022763"/>
    </source>
</evidence>
<evidence type="ECO:0000256" key="5">
    <source>
        <dbReference type="ARBA" id="ARBA00022679"/>
    </source>
</evidence>
<comment type="subcellular location">
    <subcellularLocation>
        <location evidence="1 14">Nucleus</location>
    </subcellularLocation>
</comment>
<dbReference type="InterPro" id="IPR001357">
    <property type="entry name" value="BRCT_dom"/>
</dbReference>
<dbReference type="GO" id="GO:0006281">
    <property type="term" value="P:DNA repair"/>
    <property type="evidence" value="ECO:0007669"/>
    <property type="project" value="UniProtKB-KW"/>
</dbReference>
<dbReference type="InterPro" id="IPR038401">
    <property type="entry name" value="Rev1_C_sf"/>
</dbReference>
<feature type="compositionally biased region" description="Polar residues" evidence="16">
    <location>
        <begin position="753"/>
        <end position="783"/>
    </location>
</feature>
<keyword evidence="12 14" id="KW-0539">Nucleus</keyword>
<evidence type="ECO:0000256" key="9">
    <source>
        <dbReference type="ARBA" id="ARBA00022842"/>
    </source>
</evidence>
<organism evidence="19 20">
    <name type="scientific">Bifiguratus adelaidae</name>
    <dbReference type="NCBI Taxonomy" id="1938954"/>
    <lineage>
        <taxon>Eukaryota</taxon>
        <taxon>Fungi</taxon>
        <taxon>Fungi incertae sedis</taxon>
        <taxon>Mucoromycota</taxon>
        <taxon>Mucoromycotina</taxon>
        <taxon>Endogonomycetes</taxon>
        <taxon>Endogonales</taxon>
        <taxon>Endogonales incertae sedis</taxon>
        <taxon>Bifiguratus</taxon>
    </lineage>
</organism>
<protein>
    <recommendedName>
        <fullName evidence="3 14">DNA repair protein REV1</fullName>
        <ecNumber evidence="14">2.7.7.-</ecNumber>
    </recommendedName>
</protein>
<dbReference type="SUPFAM" id="SSF56672">
    <property type="entry name" value="DNA/RNA polymerases"/>
    <property type="match status" value="1"/>
</dbReference>
<evidence type="ECO:0000313" key="19">
    <source>
        <dbReference type="EMBL" id="OZJ05683.1"/>
    </source>
</evidence>
<dbReference type="SUPFAM" id="SSF52113">
    <property type="entry name" value="BRCT domain"/>
    <property type="match status" value="1"/>
</dbReference>
<keyword evidence="11 14" id="KW-0234">DNA repair</keyword>
<dbReference type="InterPro" id="IPR036775">
    <property type="entry name" value="DNA_pol_Y-fam_lit_finger_sf"/>
</dbReference>
<evidence type="ECO:0000256" key="12">
    <source>
        <dbReference type="ARBA" id="ARBA00023242"/>
    </source>
</evidence>
<dbReference type="InterPro" id="IPR017961">
    <property type="entry name" value="DNA_pol_Y-fam_little_finger"/>
</dbReference>
<dbReference type="PROSITE" id="PS50172">
    <property type="entry name" value="BRCT"/>
    <property type="match status" value="1"/>
</dbReference>
<dbReference type="SMART" id="SM00292">
    <property type="entry name" value="BRCT"/>
    <property type="match status" value="1"/>
</dbReference>
<dbReference type="InterPro" id="IPR012112">
    <property type="entry name" value="REV1"/>
</dbReference>
<feature type="compositionally biased region" description="Basic and acidic residues" evidence="16">
    <location>
        <begin position="832"/>
        <end position="845"/>
    </location>
</feature>
<feature type="region of interest" description="Disordered" evidence="16">
    <location>
        <begin position="888"/>
        <end position="912"/>
    </location>
</feature>
<evidence type="ECO:0000256" key="6">
    <source>
        <dbReference type="ARBA" id="ARBA00022695"/>
    </source>
</evidence>
<comment type="function">
    <text evidence="13">Deoxycytidyl transferase involved in DNA repair. Transfers a dCMP residue from dCTP to the 3'-end of a DNA primer in a template-dependent reaction. May assist in the first step in the bypass of abasic lesions by the insertion of a nucleotide opposite the lesion. Required for normal induction of mutations by physical and chemical agents. Involved in mitochondrial DNA mutagenesis.</text>
</comment>
<feature type="compositionally biased region" description="Basic and acidic residues" evidence="16">
    <location>
        <begin position="737"/>
        <end position="749"/>
    </location>
</feature>
<dbReference type="FunFam" id="3.40.50.10190:FF:000011">
    <property type="entry name" value="DNA repair protein REV1"/>
    <property type="match status" value="1"/>
</dbReference>
<dbReference type="PANTHER" id="PTHR45990:SF1">
    <property type="entry name" value="DNA REPAIR PROTEIN REV1"/>
    <property type="match status" value="1"/>
</dbReference>
<dbReference type="OrthoDB" id="427711at2759"/>
<dbReference type="Pfam" id="PF11799">
    <property type="entry name" value="IMS_C"/>
    <property type="match status" value="1"/>
</dbReference>
<dbReference type="EMBL" id="MVBO01000011">
    <property type="protein sequence ID" value="OZJ05683.1"/>
    <property type="molecule type" value="Genomic_DNA"/>
</dbReference>
<dbReference type="Gene3D" id="3.40.50.10190">
    <property type="entry name" value="BRCT domain"/>
    <property type="match status" value="1"/>
</dbReference>
<dbReference type="Pfam" id="PF16727">
    <property type="entry name" value="REV1_C"/>
    <property type="match status" value="1"/>
</dbReference>
<dbReference type="PIRSF" id="PIRSF036573">
    <property type="entry name" value="REV1"/>
    <property type="match status" value="1"/>
</dbReference>
<dbReference type="CDD" id="cd01701">
    <property type="entry name" value="PolY_Rev1"/>
    <property type="match status" value="1"/>
</dbReference>
<dbReference type="InterPro" id="IPR025527">
    <property type="entry name" value="HUWE1/Rev1_UBM"/>
</dbReference>
<comment type="cofactor">
    <cofactor evidence="15">
        <name>Mg(2+)</name>
        <dbReference type="ChEBI" id="CHEBI:18420"/>
    </cofactor>
    <text evidence="15">Binds 2 magnesium ions.</text>
</comment>
<feature type="compositionally biased region" description="Low complexity" evidence="16">
    <location>
        <begin position="170"/>
        <end position="185"/>
    </location>
</feature>
<dbReference type="GO" id="GO:0003887">
    <property type="term" value="F:DNA-directed DNA polymerase activity"/>
    <property type="evidence" value="ECO:0007669"/>
    <property type="project" value="InterPro"/>
</dbReference>
<dbReference type="FunFam" id="3.30.1490.100:FF:000001">
    <property type="entry name" value="DNA repair protein REV1"/>
    <property type="match status" value="1"/>
</dbReference>
<dbReference type="EC" id="2.7.7.-" evidence="14"/>
<feature type="binding site" evidence="15">
    <location>
        <position position="349"/>
    </location>
    <ligand>
        <name>Mg(2+)</name>
        <dbReference type="ChEBI" id="CHEBI:18420"/>
        <label>1</label>
    </ligand>
</feature>
<evidence type="ECO:0000313" key="20">
    <source>
        <dbReference type="Proteomes" id="UP000242875"/>
    </source>
</evidence>
<feature type="region of interest" description="Disordered" evidence="16">
    <location>
        <begin position="135"/>
        <end position="238"/>
    </location>
</feature>
<feature type="binding site" evidence="15">
    <location>
        <position position="449"/>
    </location>
    <ligand>
        <name>Mg(2+)</name>
        <dbReference type="ChEBI" id="CHEBI:18420"/>
        <label>1</label>
    </ligand>
</feature>
<evidence type="ECO:0000256" key="7">
    <source>
        <dbReference type="ARBA" id="ARBA00022723"/>
    </source>
</evidence>
<feature type="compositionally biased region" description="Basic and acidic residues" evidence="16">
    <location>
        <begin position="157"/>
        <end position="168"/>
    </location>
</feature>
<dbReference type="AlphaFoldDB" id="A0A261Y510"/>
<reference evidence="19 20" key="1">
    <citation type="journal article" date="2017" name="Mycologia">
        <title>Bifiguratus adelaidae, gen. et sp. nov., a new member of Mucoromycotina in endophytic and soil-dwelling habitats.</title>
        <authorList>
            <person name="Torres-Cruz T.J."/>
            <person name="Billingsley Tobias T.L."/>
            <person name="Almatruk M."/>
            <person name="Hesse C."/>
            <person name="Kuske C.R."/>
            <person name="Desiro A."/>
            <person name="Benucci G.M."/>
            <person name="Bonito G."/>
            <person name="Stajich J.E."/>
            <person name="Dunlap C."/>
            <person name="Arnold A.E."/>
            <person name="Porras-Alfaro A."/>
        </authorList>
    </citation>
    <scope>NUCLEOTIDE SEQUENCE [LARGE SCALE GENOMIC DNA]</scope>
    <source>
        <strain evidence="19 20">AZ0501</strain>
    </source>
</reference>
<dbReference type="PROSITE" id="PS50173">
    <property type="entry name" value="UMUC"/>
    <property type="match status" value="1"/>
</dbReference>
<evidence type="ECO:0000256" key="13">
    <source>
        <dbReference type="ARBA" id="ARBA00058985"/>
    </source>
</evidence>
<feature type="domain" description="BRCT" evidence="17">
    <location>
        <begin position="37"/>
        <end position="124"/>
    </location>
</feature>
<dbReference type="Gene3D" id="3.30.1490.100">
    <property type="entry name" value="DNA polymerase, Y-family, little finger domain"/>
    <property type="match status" value="1"/>
</dbReference>
<dbReference type="InterPro" id="IPR036420">
    <property type="entry name" value="BRCT_dom_sf"/>
</dbReference>
<comment type="similarity">
    <text evidence="2 14">Belongs to the DNA polymerase type-Y family.</text>
</comment>
<dbReference type="Gene3D" id="1.10.150.20">
    <property type="entry name" value="5' to 3' exonuclease, C-terminal subdomain"/>
    <property type="match status" value="1"/>
</dbReference>
<evidence type="ECO:0000256" key="15">
    <source>
        <dbReference type="PIRSR" id="PIRSR036573-2"/>
    </source>
</evidence>
<dbReference type="Gene3D" id="3.40.1170.60">
    <property type="match status" value="1"/>
</dbReference>
<feature type="region of interest" description="Disordered" evidence="16">
    <location>
        <begin position="822"/>
        <end position="861"/>
    </location>
</feature>
<dbReference type="GO" id="GO:0003684">
    <property type="term" value="F:damaged DNA binding"/>
    <property type="evidence" value="ECO:0007669"/>
    <property type="project" value="UniProtKB-UniRule"/>
</dbReference>
<dbReference type="Gene3D" id="1.20.58.1280">
    <property type="entry name" value="DNA repair protein Rev1, C-terminal domain"/>
    <property type="match status" value="1"/>
</dbReference>
<dbReference type="InterPro" id="IPR001126">
    <property type="entry name" value="UmuC"/>
</dbReference>
<dbReference type="SUPFAM" id="SSF100879">
    <property type="entry name" value="Lesion bypass DNA polymerase (Y-family), little finger domain"/>
    <property type="match status" value="1"/>
</dbReference>
<comment type="caution">
    <text evidence="19">The sequence shown here is derived from an EMBL/GenBank/DDBJ whole genome shotgun (WGS) entry which is preliminary data.</text>
</comment>
<keyword evidence="20" id="KW-1185">Reference proteome</keyword>
<dbReference type="Proteomes" id="UP000242875">
    <property type="component" value="Unassembled WGS sequence"/>
</dbReference>
<feature type="region of interest" description="Disordered" evidence="16">
    <location>
        <begin position="731"/>
        <end position="783"/>
    </location>
</feature>
<dbReference type="Gene3D" id="6.10.250.1630">
    <property type="match status" value="2"/>
</dbReference>
<evidence type="ECO:0000256" key="10">
    <source>
        <dbReference type="ARBA" id="ARBA00023125"/>
    </source>
</evidence>
<feature type="binding site" evidence="15">
    <location>
        <position position="450"/>
    </location>
    <ligand>
        <name>Mg(2+)</name>
        <dbReference type="ChEBI" id="CHEBI:18420"/>
        <label>1</label>
    </ligand>
</feature>
<dbReference type="GO" id="GO:0017125">
    <property type="term" value="F:deoxycytidyl transferase activity"/>
    <property type="evidence" value="ECO:0007669"/>
    <property type="project" value="TreeGrafter"/>
</dbReference>
<evidence type="ECO:0000259" key="17">
    <source>
        <dbReference type="PROSITE" id="PS50172"/>
    </source>
</evidence>
<accession>A0A261Y510</accession>
<dbReference type="PANTHER" id="PTHR45990">
    <property type="entry name" value="DNA REPAIR PROTEIN REV1"/>
    <property type="match status" value="1"/>
</dbReference>
<dbReference type="InterPro" id="IPR043502">
    <property type="entry name" value="DNA/RNA_pol_sf"/>
</dbReference>
<feature type="domain" description="UmuC" evidence="18">
    <location>
        <begin position="345"/>
        <end position="533"/>
    </location>
</feature>
<evidence type="ECO:0000256" key="2">
    <source>
        <dbReference type="ARBA" id="ARBA00010945"/>
    </source>
</evidence>
<dbReference type="GO" id="GO:0042276">
    <property type="term" value="P:error-prone translesion synthesis"/>
    <property type="evidence" value="ECO:0007669"/>
    <property type="project" value="InterPro"/>
</dbReference>
<dbReference type="InterPro" id="IPR053848">
    <property type="entry name" value="IMS_HHH_1"/>
</dbReference>
<dbReference type="InterPro" id="IPR031991">
    <property type="entry name" value="Rev1_C"/>
</dbReference>
<evidence type="ECO:0000256" key="4">
    <source>
        <dbReference type="ARBA" id="ARBA00022634"/>
    </source>
</evidence>
<dbReference type="Pfam" id="PF00817">
    <property type="entry name" value="IMS"/>
    <property type="match status" value="1"/>
</dbReference>
<dbReference type="GO" id="GO:0070987">
    <property type="term" value="P:error-free translesion synthesis"/>
    <property type="evidence" value="ECO:0007669"/>
    <property type="project" value="TreeGrafter"/>
</dbReference>
<evidence type="ECO:0000256" key="11">
    <source>
        <dbReference type="ARBA" id="ARBA00023204"/>
    </source>
</evidence>
<keyword evidence="10 14" id="KW-0238">DNA-binding</keyword>
<proteinExistence type="inferred from homology"/>
<evidence type="ECO:0000256" key="1">
    <source>
        <dbReference type="ARBA" id="ARBA00004123"/>
    </source>
</evidence>
<name>A0A261Y510_9FUNG</name>
<gene>
    <name evidence="19" type="ORF">BZG36_01448</name>
</gene>
<dbReference type="GO" id="GO:0005634">
    <property type="term" value="C:nucleus"/>
    <property type="evidence" value="ECO:0007669"/>
    <property type="project" value="UniProtKB-SubCell"/>
</dbReference>